<feature type="transmembrane region" description="Helical" evidence="6">
    <location>
        <begin position="149"/>
        <end position="170"/>
    </location>
</feature>
<dbReference type="GO" id="GO:0046677">
    <property type="term" value="P:response to antibiotic"/>
    <property type="evidence" value="ECO:0007669"/>
    <property type="project" value="UniProtKB-KW"/>
</dbReference>
<feature type="transmembrane region" description="Helical" evidence="6">
    <location>
        <begin position="279"/>
        <end position="300"/>
    </location>
</feature>
<dbReference type="RefSeq" id="WP_030383908.1">
    <property type="nucleotide sequence ID" value="NZ_LGUV01000001.1"/>
</dbReference>
<dbReference type="InterPro" id="IPR020846">
    <property type="entry name" value="MFS_dom"/>
</dbReference>
<dbReference type="SUPFAM" id="SSF103473">
    <property type="entry name" value="MFS general substrate transporter"/>
    <property type="match status" value="1"/>
</dbReference>
<feature type="transmembrane region" description="Helical" evidence="6">
    <location>
        <begin position="238"/>
        <end position="259"/>
    </location>
</feature>
<evidence type="ECO:0000256" key="3">
    <source>
        <dbReference type="ARBA" id="ARBA00022989"/>
    </source>
</evidence>
<keyword evidence="3 6" id="KW-1133">Transmembrane helix</keyword>
<accession>A0A0L8N658</accession>
<organism evidence="8 9">
    <name type="scientific">Streptomyces virginiae</name>
    <name type="common">Streptomyces cinnamonensis</name>
    <dbReference type="NCBI Taxonomy" id="1961"/>
    <lineage>
        <taxon>Bacteria</taxon>
        <taxon>Bacillati</taxon>
        <taxon>Actinomycetota</taxon>
        <taxon>Actinomycetes</taxon>
        <taxon>Kitasatosporales</taxon>
        <taxon>Streptomycetaceae</taxon>
        <taxon>Streptomyces</taxon>
    </lineage>
</organism>
<dbReference type="eggNOG" id="COG0477">
    <property type="taxonomic scope" value="Bacteria"/>
</dbReference>
<keyword evidence="5" id="KW-0046">Antibiotic resistance</keyword>
<feature type="transmembrane region" description="Helical" evidence="6">
    <location>
        <begin position="370"/>
        <end position="391"/>
    </location>
</feature>
<feature type="transmembrane region" description="Helical" evidence="6">
    <location>
        <begin position="345"/>
        <end position="364"/>
    </location>
</feature>
<dbReference type="Gene3D" id="1.20.1720.10">
    <property type="entry name" value="Multidrug resistance protein D"/>
    <property type="match status" value="1"/>
</dbReference>
<feature type="transmembrane region" description="Helical" evidence="6">
    <location>
        <begin position="58"/>
        <end position="78"/>
    </location>
</feature>
<dbReference type="PANTHER" id="PTHR42718:SF49">
    <property type="entry name" value="EXPORT PROTEIN"/>
    <property type="match status" value="1"/>
</dbReference>
<dbReference type="Pfam" id="PF07690">
    <property type="entry name" value="MFS_1"/>
    <property type="match status" value="1"/>
</dbReference>
<dbReference type="Gene3D" id="1.20.1250.20">
    <property type="entry name" value="MFS general substrate transporter like domains"/>
    <property type="match status" value="1"/>
</dbReference>
<proteinExistence type="predicted"/>
<feature type="transmembrane region" description="Helical" evidence="6">
    <location>
        <begin position="312"/>
        <end position="333"/>
    </location>
</feature>
<dbReference type="InterPro" id="IPR036259">
    <property type="entry name" value="MFS_trans_sf"/>
</dbReference>
<dbReference type="PRINTS" id="PR01036">
    <property type="entry name" value="TCRTETB"/>
</dbReference>
<dbReference type="PANTHER" id="PTHR42718">
    <property type="entry name" value="MAJOR FACILITATOR SUPERFAMILY MULTIDRUG TRANSPORTER MFSC"/>
    <property type="match status" value="1"/>
</dbReference>
<dbReference type="GO" id="GO:0022857">
    <property type="term" value="F:transmembrane transporter activity"/>
    <property type="evidence" value="ECO:0007669"/>
    <property type="project" value="InterPro"/>
</dbReference>
<reference evidence="9" key="1">
    <citation type="submission" date="2015-07" db="EMBL/GenBank/DDBJ databases">
        <authorList>
            <consortium name="Consortium for Microbial Forensics and Genomics (microFORGE)"/>
            <person name="Knight B.M."/>
            <person name="Roberts D.P."/>
            <person name="Lin D."/>
            <person name="Hari K."/>
            <person name="Fletcher J."/>
            <person name="Melcher U."/>
            <person name="Blagden T."/>
            <person name="Winegar R.A."/>
        </authorList>
    </citation>
    <scope>NUCLEOTIDE SEQUENCE [LARGE SCALE GENOMIC DNA]</scope>
    <source>
        <strain evidence="9">NRRL B-1447</strain>
    </source>
</reference>
<keyword evidence="2 6" id="KW-0812">Transmembrane</keyword>
<dbReference type="GO" id="GO:0005886">
    <property type="term" value="C:plasma membrane"/>
    <property type="evidence" value="ECO:0007669"/>
    <property type="project" value="UniProtKB-SubCell"/>
</dbReference>
<evidence type="ECO:0000313" key="8">
    <source>
        <dbReference type="EMBL" id="KOG58118.1"/>
    </source>
</evidence>
<name>A0A0L8N658_STRVG</name>
<comment type="caution">
    <text evidence="8">The sequence shown here is derived from an EMBL/GenBank/DDBJ whole genome shotgun (WGS) entry which is preliminary data.</text>
</comment>
<evidence type="ECO:0000256" key="6">
    <source>
        <dbReference type="SAM" id="Phobius"/>
    </source>
</evidence>
<feature type="transmembrane region" description="Helical" evidence="6">
    <location>
        <begin position="119"/>
        <end position="140"/>
    </location>
</feature>
<dbReference type="OrthoDB" id="7375466at2"/>
<feature type="transmembrane region" description="Helical" evidence="6">
    <location>
        <begin position="493"/>
        <end position="512"/>
    </location>
</feature>
<evidence type="ECO:0000313" key="9">
    <source>
        <dbReference type="Proteomes" id="UP000037084"/>
    </source>
</evidence>
<dbReference type="CDD" id="cd17321">
    <property type="entry name" value="MFS_MMR_MDR_like"/>
    <property type="match status" value="1"/>
</dbReference>
<gene>
    <name evidence="8" type="ORF">ADK75_01680</name>
</gene>
<comment type="subcellular location">
    <subcellularLocation>
        <location evidence="1">Cell membrane</location>
        <topology evidence="1">Multi-pass membrane protein</topology>
    </subcellularLocation>
</comment>
<dbReference type="Proteomes" id="UP000037084">
    <property type="component" value="Unassembled WGS sequence"/>
</dbReference>
<evidence type="ECO:0000256" key="1">
    <source>
        <dbReference type="ARBA" id="ARBA00004651"/>
    </source>
</evidence>
<dbReference type="AlphaFoldDB" id="A0A0L8N658"/>
<feature type="transmembrane region" description="Helical" evidence="6">
    <location>
        <begin position="23"/>
        <end position="46"/>
    </location>
</feature>
<dbReference type="PROSITE" id="PS50850">
    <property type="entry name" value="MFS"/>
    <property type="match status" value="1"/>
</dbReference>
<feature type="transmembrane region" description="Helical" evidence="6">
    <location>
        <begin position="176"/>
        <end position="198"/>
    </location>
</feature>
<dbReference type="PATRIC" id="fig|1961.12.peg.357"/>
<evidence type="ECO:0000259" key="7">
    <source>
        <dbReference type="PROSITE" id="PS50850"/>
    </source>
</evidence>
<sequence>MSTQTTSSAAPPVQAESQPGRTLTLAAVLLAVFVVPMSISGTAVALPDIGADTQAGLAPLQWVVNAFNVAFACFTLVWGSIADIVGRVKAFAAGAAVYAVASLASALATNVLWLDGARALAGIGGAAIFSCGAAIIATVFDGPARAKAFALFGTVAGVGVAIGPSLAGVLVQGLGWRWVFAVHAVALLLVLLAVPAIAKAMPADGGSGASIDVPGSALFVVAMVLLTTAIVQGSQWGWGSPGVLGLFAGAVVVLGIFAVVENRREHPMLDLSVLRNRRFVGLCLVPVAASFGFVTMLTYLPSYLTAATGRDTGTAGLIMLLLTAPVLICPMLAAKLVTRGVSALTLIYVSLACLVVGDLALTLFSPDVKILVVALPMLVTGAGMGLSAGLVDGQALELIDPAKAGMAAGFLNTLRLGSEAIAVAVYGSALATVLGTRIQDGIGDYAGAAQPDQVADQAAGGDFARATELSGAVDTEGFTHFLAQSYDSAFHTVLWGLAAVCVVLCAVVAALLRGGGTAKNAA</sequence>
<feature type="transmembrane region" description="Helical" evidence="6">
    <location>
        <begin position="210"/>
        <end position="232"/>
    </location>
</feature>
<evidence type="ECO:0000256" key="4">
    <source>
        <dbReference type="ARBA" id="ARBA00023136"/>
    </source>
</evidence>
<protein>
    <submittedName>
        <fullName evidence="8">MFS transporter</fullName>
    </submittedName>
</protein>
<keyword evidence="4 6" id="KW-0472">Membrane</keyword>
<feature type="domain" description="Major facilitator superfamily (MFS) profile" evidence="7">
    <location>
        <begin position="24"/>
        <end position="517"/>
    </location>
</feature>
<evidence type="ECO:0000256" key="5">
    <source>
        <dbReference type="ARBA" id="ARBA00023251"/>
    </source>
</evidence>
<dbReference type="InterPro" id="IPR011701">
    <property type="entry name" value="MFS"/>
</dbReference>
<dbReference type="EMBL" id="LGUV01000001">
    <property type="protein sequence ID" value="KOG58118.1"/>
    <property type="molecule type" value="Genomic_DNA"/>
</dbReference>
<evidence type="ECO:0000256" key="2">
    <source>
        <dbReference type="ARBA" id="ARBA00022692"/>
    </source>
</evidence>
<feature type="transmembrane region" description="Helical" evidence="6">
    <location>
        <begin position="90"/>
        <end position="113"/>
    </location>
</feature>